<protein>
    <submittedName>
        <fullName evidence="1">Uncharacterized protein</fullName>
    </submittedName>
</protein>
<name>A0ABR6C6B5_9HYPH</name>
<accession>A0ABR6C6B5</accession>
<dbReference type="EMBL" id="JACJHZ010000010">
    <property type="protein sequence ID" value="MBA9020555.1"/>
    <property type="molecule type" value="Genomic_DNA"/>
</dbReference>
<comment type="caution">
    <text evidence="1">The sequence shown here is derived from an EMBL/GenBank/DDBJ whole genome shotgun (WGS) entry which is preliminary data.</text>
</comment>
<evidence type="ECO:0000313" key="1">
    <source>
        <dbReference type="EMBL" id="MBA9020555.1"/>
    </source>
</evidence>
<sequence>MKAAVTSEDIDRSLHLLGLLAVCAHASSTINEVSGMTTQQVASGLASCMVLAIGLAGQQHDLLDAVRDDQG</sequence>
<dbReference type="Proteomes" id="UP000587524">
    <property type="component" value="Unassembled WGS sequence"/>
</dbReference>
<keyword evidence="2" id="KW-1185">Reference proteome</keyword>
<reference evidence="1 2" key="1">
    <citation type="submission" date="2020-08" db="EMBL/GenBank/DDBJ databases">
        <title>Genomic Encyclopedia of Type Strains, Phase IV (KMG-IV): sequencing the most valuable type-strain genomes for metagenomic binning, comparative biology and taxonomic classification.</title>
        <authorList>
            <person name="Goeker M."/>
        </authorList>
    </citation>
    <scope>NUCLEOTIDE SEQUENCE [LARGE SCALE GENOMIC DNA]</scope>
    <source>
        <strain evidence="1 2">DSM 17455</strain>
    </source>
</reference>
<organism evidence="1 2">
    <name type="scientific">Aminobacter ciceronei</name>
    <dbReference type="NCBI Taxonomy" id="150723"/>
    <lineage>
        <taxon>Bacteria</taxon>
        <taxon>Pseudomonadati</taxon>
        <taxon>Pseudomonadota</taxon>
        <taxon>Alphaproteobacteria</taxon>
        <taxon>Hyphomicrobiales</taxon>
        <taxon>Phyllobacteriaceae</taxon>
        <taxon>Aminobacter</taxon>
    </lineage>
</organism>
<proteinExistence type="predicted"/>
<dbReference type="RefSeq" id="WP_182574195.1">
    <property type="nucleotide sequence ID" value="NZ_JACJHY010000010.1"/>
</dbReference>
<evidence type="ECO:0000313" key="2">
    <source>
        <dbReference type="Proteomes" id="UP000587524"/>
    </source>
</evidence>
<gene>
    <name evidence="1" type="ORF">HNQ97_002557</name>
</gene>